<name>A0ABM5MIP3_GEOTH</name>
<protein>
    <recommendedName>
        <fullName evidence="5">Outer surface protein</fullName>
    </recommendedName>
</protein>
<dbReference type="Pfam" id="PF19200">
    <property type="entry name" value="MupG_N"/>
    <property type="match status" value="1"/>
</dbReference>
<dbReference type="InterPro" id="IPR013785">
    <property type="entry name" value="Aldolase_TIM"/>
</dbReference>
<dbReference type="PANTHER" id="PTHR38435:SF2">
    <property type="entry name" value="DUF871 DOMAIN-CONTAINING PROTEIN"/>
    <property type="match status" value="1"/>
</dbReference>
<evidence type="ECO:0000259" key="1">
    <source>
        <dbReference type="Pfam" id="PF05913"/>
    </source>
</evidence>
<organism evidence="3 4">
    <name type="scientific">Geobacillus thermoleovorans CCB_US3_UF5</name>
    <dbReference type="NCBI Taxonomy" id="1111068"/>
    <lineage>
        <taxon>Bacteria</taxon>
        <taxon>Bacillati</taxon>
        <taxon>Bacillota</taxon>
        <taxon>Bacilli</taxon>
        <taxon>Bacillales</taxon>
        <taxon>Anoxybacillaceae</taxon>
        <taxon>Geobacillus</taxon>
        <taxon>Geobacillus thermoleovorans group</taxon>
    </lineage>
</organism>
<feature type="domain" description="6-phospho-N-acetylmuramidase N-terminal" evidence="2">
    <location>
        <begin position="6"/>
        <end position="233"/>
    </location>
</feature>
<evidence type="ECO:0000259" key="2">
    <source>
        <dbReference type="Pfam" id="PF19200"/>
    </source>
</evidence>
<dbReference type="InterPro" id="IPR008589">
    <property type="entry name" value="MupG"/>
</dbReference>
<dbReference type="InterPro" id="IPR029000">
    <property type="entry name" value="Cyclophilin-like_dom_sf"/>
</dbReference>
<evidence type="ECO:0008006" key="5">
    <source>
        <dbReference type="Google" id="ProtNLM"/>
    </source>
</evidence>
<dbReference type="SUPFAM" id="SSF51445">
    <property type="entry name" value="(Trans)glycosidases"/>
    <property type="match status" value="1"/>
</dbReference>
<accession>A0ABM5MIP3</accession>
<proteinExistence type="predicted"/>
<dbReference type="EMBL" id="CP003125">
    <property type="protein sequence ID" value="AEV19570.1"/>
    <property type="molecule type" value="Genomic_DNA"/>
</dbReference>
<reference evidence="3 4" key="1">
    <citation type="submission" date="2011-11" db="EMBL/GenBank/DDBJ databases">
        <title>Complete genome sequence of thermophilic Geobacillus thermoleovorans CCB_US3_UF5.</title>
        <authorList>
            <person name="Muhd Sakaff M.K.L."/>
            <person name="Abdul Rahman A.Y."/>
            <person name="Saito J.A."/>
            <person name="Hou S."/>
            <person name="Alam M."/>
        </authorList>
    </citation>
    <scope>NUCLEOTIDE SEQUENCE [LARGE SCALE GENOMIC DNA]</scope>
    <source>
        <strain evidence="3 4">CCB_US3_UF5</strain>
    </source>
</reference>
<dbReference type="Gene3D" id="3.20.20.70">
    <property type="entry name" value="Aldolase class I"/>
    <property type="match status" value="1"/>
</dbReference>
<evidence type="ECO:0000313" key="3">
    <source>
        <dbReference type="EMBL" id="AEV19570.1"/>
    </source>
</evidence>
<dbReference type="PANTHER" id="PTHR38435">
    <property type="match status" value="1"/>
</dbReference>
<dbReference type="SUPFAM" id="SSF50891">
    <property type="entry name" value="Cyclophilin-like"/>
    <property type="match status" value="1"/>
</dbReference>
<dbReference type="InterPro" id="IPR043894">
    <property type="entry name" value="MupG_C"/>
</dbReference>
<dbReference type="InterPro" id="IPR043797">
    <property type="entry name" value="MupG_N"/>
</dbReference>
<sequence length="356" mass="40223">MAMLSFSFYLFQPFEQIEEAFRKAASCGARELFTSLHLLKGKELGEQEKLEWIGRLARHYGVGVVADATPAVLSYLPTGVGVARALNEWGMVGLRLDDGFSWDETVQLSKQMKVVLNASTITESEIQELTSRQIDWAGVEAWHNFYPRPETGLSGDTLMKQNRMLRQCGIASIGTFVPGNAQKRGPLYKGLPTLEDHREADPVYAYIESIKTYKVEKVFVGDLSVSDDVLRRMEWVRQEIIPIRYRPIVSARWLSLIETVHTNRRDAARDVIRSVESRCTLAWPQEALHSIDPAPRPIGSVTIDNERYGRYAGELQITLTDLPADDKVNVIGRVIKEDVPLLQHIHGGRPFCLIRC</sequence>
<feature type="domain" description="6-phospho-N-acetylmuramidase C-terminal" evidence="1">
    <location>
        <begin position="255"/>
        <end position="353"/>
    </location>
</feature>
<dbReference type="Proteomes" id="UP000005636">
    <property type="component" value="Chromosome"/>
</dbReference>
<keyword evidence="4" id="KW-1185">Reference proteome</keyword>
<evidence type="ECO:0000313" key="4">
    <source>
        <dbReference type="Proteomes" id="UP000005636"/>
    </source>
</evidence>
<dbReference type="InterPro" id="IPR017853">
    <property type="entry name" value="GH"/>
</dbReference>
<dbReference type="Pfam" id="PF05913">
    <property type="entry name" value="MupG_C"/>
    <property type="match status" value="1"/>
</dbReference>
<dbReference type="Gene3D" id="2.40.100.10">
    <property type="entry name" value="Cyclophilin-like"/>
    <property type="match status" value="1"/>
</dbReference>
<gene>
    <name evidence="3" type="ORF">GTCCBUS3UF5_22640</name>
</gene>